<accession>A0AAV6NRH0</accession>
<evidence type="ECO:0000313" key="3">
    <source>
        <dbReference type="Proteomes" id="UP000685013"/>
    </source>
</evidence>
<keyword evidence="3" id="KW-1185">Reference proteome</keyword>
<sequence length="162" mass="17876">MEKPTLQPKPNHSPNSPPVWDCGSSLYDSFELNSFKQHLDSALASRTLSMPHLSDRPTPPPPPPPRSCVPMSKASSKLSRSLYKLLRSLFRPKSNSRTSIFRARDQPKDGFYVFYEVGSLSTIPEVPEADFGTGLSPEIGSLVRKTASERFTANSLGISLNI</sequence>
<protein>
    <submittedName>
        <fullName evidence="2">Uncharacterized protein</fullName>
    </submittedName>
</protein>
<dbReference type="PANTHER" id="PTHR33978">
    <property type="entry name" value="SERINE/THREONINE-KINASE"/>
    <property type="match status" value="1"/>
</dbReference>
<feature type="compositionally biased region" description="Pro residues" evidence="1">
    <location>
        <begin position="57"/>
        <end position="67"/>
    </location>
</feature>
<evidence type="ECO:0000256" key="1">
    <source>
        <dbReference type="SAM" id="MobiDB-lite"/>
    </source>
</evidence>
<proteinExistence type="predicted"/>
<gene>
    <name evidence="2" type="ORF">SDJN03_05760</name>
</gene>
<dbReference type="EMBL" id="JAGKQH010000004">
    <property type="protein sequence ID" value="KAG6600527.1"/>
    <property type="molecule type" value="Genomic_DNA"/>
</dbReference>
<dbReference type="AlphaFoldDB" id="A0AAV6NRH0"/>
<organism evidence="2 3">
    <name type="scientific">Cucurbita argyrosperma subsp. sororia</name>
    <dbReference type="NCBI Taxonomy" id="37648"/>
    <lineage>
        <taxon>Eukaryota</taxon>
        <taxon>Viridiplantae</taxon>
        <taxon>Streptophyta</taxon>
        <taxon>Embryophyta</taxon>
        <taxon>Tracheophyta</taxon>
        <taxon>Spermatophyta</taxon>
        <taxon>Magnoliopsida</taxon>
        <taxon>eudicotyledons</taxon>
        <taxon>Gunneridae</taxon>
        <taxon>Pentapetalae</taxon>
        <taxon>rosids</taxon>
        <taxon>fabids</taxon>
        <taxon>Cucurbitales</taxon>
        <taxon>Cucurbitaceae</taxon>
        <taxon>Cucurbiteae</taxon>
        <taxon>Cucurbita</taxon>
    </lineage>
</organism>
<comment type="caution">
    <text evidence="2">The sequence shown here is derived from an EMBL/GenBank/DDBJ whole genome shotgun (WGS) entry which is preliminary data.</text>
</comment>
<feature type="region of interest" description="Disordered" evidence="1">
    <location>
        <begin position="46"/>
        <end position="75"/>
    </location>
</feature>
<name>A0AAV6NRH0_9ROSI</name>
<feature type="non-terminal residue" evidence="2">
    <location>
        <position position="1"/>
    </location>
</feature>
<evidence type="ECO:0000313" key="2">
    <source>
        <dbReference type="EMBL" id="KAG6600527.1"/>
    </source>
</evidence>
<dbReference type="PANTHER" id="PTHR33978:SF4">
    <property type="entry name" value="SERINE_THREONINE-KINASE"/>
    <property type="match status" value="1"/>
</dbReference>
<dbReference type="Proteomes" id="UP000685013">
    <property type="component" value="Chromosome 4"/>
</dbReference>
<reference evidence="2 3" key="1">
    <citation type="journal article" date="2021" name="Hortic Res">
        <title>The domestication of Cucurbita argyrosperma as revealed by the genome of its wild relative.</title>
        <authorList>
            <person name="Barrera-Redondo J."/>
            <person name="Sanchez-de la Vega G."/>
            <person name="Aguirre-Liguori J.A."/>
            <person name="Castellanos-Morales G."/>
            <person name="Gutierrez-Guerrero Y.T."/>
            <person name="Aguirre-Dugua X."/>
            <person name="Aguirre-Planter E."/>
            <person name="Tenaillon M.I."/>
            <person name="Lira-Saade R."/>
            <person name="Eguiarte L.E."/>
        </authorList>
    </citation>
    <scope>NUCLEOTIDE SEQUENCE [LARGE SCALE GENOMIC DNA]</scope>
    <source>
        <strain evidence="2">JBR-2021</strain>
    </source>
</reference>